<gene>
    <name evidence="2" type="ORF">OKJ99_02700</name>
</gene>
<name>A0ABU6EXE9_9ACTN</name>
<evidence type="ECO:0008006" key="4">
    <source>
        <dbReference type="Google" id="ProtNLM"/>
    </source>
</evidence>
<dbReference type="EMBL" id="JAOZYC010000004">
    <property type="protein sequence ID" value="MEB8336430.1"/>
    <property type="molecule type" value="Genomic_DNA"/>
</dbReference>
<feature type="compositionally biased region" description="Polar residues" evidence="1">
    <location>
        <begin position="53"/>
        <end position="63"/>
    </location>
</feature>
<dbReference type="Proteomes" id="UP001354931">
    <property type="component" value="Unassembled WGS sequence"/>
</dbReference>
<evidence type="ECO:0000313" key="3">
    <source>
        <dbReference type="Proteomes" id="UP001354931"/>
    </source>
</evidence>
<evidence type="ECO:0000313" key="2">
    <source>
        <dbReference type="EMBL" id="MEB8336430.1"/>
    </source>
</evidence>
<evidence type="ECO:0000256" key="1">
    <source>
        <dbReference type="SAM" id="MobiDB-lite"/>
    </source>
</evidence>
<accession>A0ABU6EXE9</accession>
<dbReference type="RefSeq" id="WP_326014051.1">
    <property type="nucleotide sequence ID" value="NZ_JAOZYC010000004.1"/>
</dbReference>
<protein>
    <recommendedName>
        <fullName evidence="4">Serine/threonine protein kinase</fullName>
    </recommendedName>
</protein>
<feature type="region of interest" description="Disordered" evidence="1">
    <location>
        <begin position="43"/>
        <end position="113"/>
    </location>
</feature>
<comment type="caution">
    <text evidence="2">The sequence shown here is derived from an EMBL/GenBank/DDBJ whole genome shotgun (WGS) entry which is preliminary data.</text>
</comment>
<keyword evidence="3" id="KW-1185">Reference proteome</keyword>
<organism evidence="2 3">
    <name type="scientific">Streptomyces endophyticus</name>
    <dbReference type="NCBI Taxonomy" id="714166"/>
    <lineage>
        <taxon>Bacteria</taxon>
        <taxon>Bacillati</taxon>
        <taxon>Actinomycetota</taxon>
        <taxon>Actinomycetes</taxon>
        <taxon>Kitasatosporales</taxon>
        <taxon>Streptomycetaceae</taxon>
        <taxon>Streptomyces</taxon>
    </lineage>
</organism>
<sequence length="228" mass="23430">MPAAPRLPQLPDEIERERPRARLRLFGLLAVVVLTAALPLAGASAGPVDDGPTRQTAAETNATEADGSDDSATSNGTSNAKANDRANDNGDENGDAKPAERETGKPSLLTGLGLTTEAHCGPQLSAPDGIEAQTCVLVQGRETWARTYYRNATGSGLAAVLTLMAPGGRTVQLHCAVGAEDEPGMCETPRGRTSGEPDEYTAVAEYARGGEGPLLLRSGSNSAPSHGG</sequence>
<feature type="compositionally biased region" description="Polar residues" evidence="1">
    <location>
        <begin position="70"/>
        <end position="81"/>
    </location>
</feature>
<reference evidence="2 3" key="1">
    <citation type="submission" date="2022-10" db="EMBL/GenBank/DDBJ databases">
        <authorList>
            <person name="Xie J."/>
            <person name="Shen N."/>
        </authorList>
    </citation>
    <scope>NUCLEOTIDE SEQUENCE [LARGE SCALE GENOMIC DNA]</scope>
    <source>
        <strain evidence="2 3">YIM65594</strain>
    </source>
</reference>
<feature type="compositionally biased region" description="Basic and acidic residues" evidence="1">
    <location>
        <begin position="82"/>
        <end position="104"/>
    </location>
</feature>
<proteinExistence type="predicted"/>